<dbReference type="RefSeq" id="WP_153820249.1">
    <property type="nucleotide sequence ID" value="NZ_WJIE01000004.1"/>
</dbReference>
<protein>
    <recommendedName>
        <fullName evidence="3">ASCH domain-containing protein</fullName>
    </recommendedName>
</protein>
<dbReference type="EMBL" id="WJIE01000004">
    <property type="protein sequence ID" value="MRG93414.1"/>
    <property type="molecule type" value="Genomic_DNA"/>
</dbReference>
<sequence length="116" mass="13719">MNSEQHDLPAYLFRRQRMAFQVGYRLNVYILPFEDDPAQRWLLGSEGAEVELDGRVRVQHCFVTRYGDVDPRVREETGLRGEGVSSFERVFQRYWAQEYPDRPLSDDTRLFVLMTA</sequence>
<gene>
    <name evidence="1" type="ORF">GF068_16055</name>
</gene>
<evidence type="ECO:0000313" key="1">
    <source>
        <dbReference type="EMBL" id="MRG93414.1"/>
    </source>
</evidence>
<organism evidence="1 2">
    <name type="scientific">Polyangium spumosum</name>
    <dbReference type="NCBI Taxonomy" id="889282"/>
    <lineage>
        <taxon>Bacteria</taxon>
        <taxon>Pseudomonadati</taxon>
        <taxon>Myxococcota</taxon>
        <taxon>Polyangia</taxon>
        <taxon>Polyangiales</taxon>
        <taxon>Polyangiaceae</taxon>
        <taxon>Polyangium</taxon>
    </lineage>
</organism>
<comment type="caution">
    <text evidence="1">The sequence shown here is derived from an EMBL/GenBank/DDBJ whole genome shotgun (WGS) entry which is preliminary data.</text>
</comment>
<dbReference type="OrthoDB" id="9967404at2"/>
<keyword evidence="2" id="KW-1185">Reference proteome</keyword>
<accession>A0A6N7PTK8</accession>
<evidence type="ECO:0008006" key="3">
    <source>
        <dbReference type="Google" id="ProtNLM"/>
    </source>
</evidence>
<dbReference type="Proteomes" id="UP000440224">
    <property type="component" value="Unassembled WGS sequence"/>
</dbReference>
<name>A0A6N7PTK8_9BACT</name>
<proteinExistence type="predicted"/>
<evidence type="ECO:0000313" key="2">
    <source>
        <dbReference type="Proteomes" id="UP000440224"/>
    </source>
</evidence>
<reference evidence="1 2" key="1">
    <citation type="submission" date="2019-10" db="EMBL/GenBank/DDBJ databases">
        <title>A soil myxobacterium in the family Polyangiaceae.</title>
        <authorList>
            <person name="Li Y."/>
            <person name="Wang J."/>
        </authorList>
    </citation>
    <scope>NUCLEOTIDE SEQUENCE [LARGE SCALE GENOMIC DNA]</scope>
    <source>
        <strain evidence="1 2">DSM 14734</strain>
    </source>
</reference>
<dbReference type="AlphaFoldDB" id="A0A6N7PTK8"/>